<sequence>MSCQVQEVIRDKHFSADGNFEVTLATKATIYHQGLVEWKPPAIYKSSCEIDVEYFPFDEQTCVLKFGSWTYDGFKVLQPEHYNSLVDTMPKEIDDVLNQECICTESDRQSIFLQISVTEVPVYCL</sequence>
<dbReference type="InterPro" id="IPR018000">
    <property type="entry name" value="Neurotransmitter_ion_chnl_CS"/>
</dbReference>
<dbReference type="OrthoDB" id="5975154at2759"/>
<evidence type="ECO:0000256" key="1">
    <source>
        <dbReference type="ARBA" id="ARBA00004141"/>
    </source>
</evidence>
<dbReference type="AlphaFoldDB" id="A0A834IFY7"/>
<dbReference type="PROSITE" id="PS00236">
    <property type="entry name" value="NEUROTR_ION_CHANNEL"/>
    <property type="match status" value="1"/>
</dbReference>
<dbReference type="SUPFAM" id="SSF63712">
    <property type="entry name" value="Nicotinic receptor ligand binding domain-like"/>
    <property type="match status" value="1"/>
</dbReference>
<proteinExistence type="predicted"/>
<evidence type="ECO:0000259" key="3">
    <source>
        <dbReference type="Pfam" id="PF02931"/>
    </source>
</evidence>
<comment type="subcellular location">
    <subcellularLocation>
        <location evidence="1">Membrane</location>
        <topology evidence="1">Multi-pass membrane protein</topology>
    </subcellularLocation>
</comment>
<dbReference type="Proteomes" id="UP000625711">
    <property type="component" value="Unassembled WGS sequence"/>
</dbReference>
<dbReference type="GO" id="GO:0016020">
    <property type="term" value="C:membrane"/>
    <property type="evidence" value="ECO:0007669"/>
    <property type="project" value="UniProtKB-SubCell"/>
</dbReference>
<reference evidence="4" key="1">
    <citation type="submission" date="2020-08" db="EMBL/GenBank/DDBJ databases">
        <title>Genome sequencing and assembly of the red palm weevil Rhynchophorus ferrugineus.</title>
        <authorList>
            <person name="Dias G.B."/>
            <person name="Bergman C.M."/>
            <person name="Manee M."/>
        </authorList>
    </citation>
    <scope>NUCLEOTIDE SEQUENCE</scope>
    <source>
        <strain evidence="4">AA-2017</strain>
        <tissue evidence="4">Whole larva</tissue>
    </source>
</reference>
<keyword evidence="2" id="KW-0472">Membrane</keyword>
<dbReference type="InterPro" id="IPR036734">
    <property type="entry name" value="Neur_chan_lig-bd_sf"/>
</dbReference>
<dbReference type="PANTHER" id="PTHR18945">
    <property type="entry name" value="NEUROTRANSMITTER GATED ION CHANNEL"/>
    <property type="match status" value="1"/>
</dbReference>
<name>A0A834IFY7_RHYFE</name>
<evidence type="ECO:0000313" key="5">
    <source>
        <dbReference type="Proteomes" id="UP000625711"/>
    </source>
</evidence>
<feature type="domain" description="Neurotransmitter-gated ion-channel ligand-binding" evidence="3">
    <location>
        <begin position="15"/>
        <end position="76"/>
    </location>
</feature>
<protein>
    <recommendedName>
        <fullName evidence="3">Neurotransmitter-gated ion-channel ligand-binding domain-containing protein</fullName>
    </recommendedName>
</protein>
<gene>
    <name evidence="4" type="ORF">GWI33_009253</name>
</gene>
<evidence type="ECO:0000256" key="2">
    <source>
        <dbReference type="ARBA" id="ARBA00023136"/>
    </source>
</evidence>
<dbReference type="InterPro" id="IPR006201">
    <property type="entry name" value="Neur_channel"/>
</dbReference>
<dbReference type="Gene3D" id="2.70.170.10">
    <property type="entry name" value="Neurotransmitter-gated ion-channel ligand-binding domain"/>
    <property type="match status" value="1"/>
</dbReference>
<dbReference type="InterPro" id="IPR006202">
    <property type="entry name" value="Neur_chan_lig-bd"/>
</dbReference>
<accession>A0A834IFY7</accession>
<dbReference type="EMBL" id="JAACXV010003508">
    <property type="protein sequence ID" value="KAF7277208.1"/>
    <property type="molecule type" value="Genomic_DNA"/>
</dbReference>
<dbReference type="Pfam" id="PF02931">
    <property type="entry name" value="Neur_chan_LBD"/>
    <property type="match status" value="1"/>
</dbReference>
<evidence type="ECO:0000313" key="4">
    <source>
        <dbReference type="EMBL" id="KAF7277208.1"/>
    </source>
</evidence>
<organism evidence="4 5">
    <name type="scientific">Rhynchophorus ferrugineus</name>
    <name type="common">Red palm weevil</name>
    <name type="synonym">Curculio ferrugineus</name>
    <dbReference type="NCBI Taxonomy" id="354439"/>
    <lineage>
        <taxon>Eukaryota</taxon>
        <taxon>Metazoa</taxon>
        <taxon>Ecdysozoa</taxon>
        <taxon>Arthropoda</taxon>
        <taxon>Hexapoda</taxon>
        <taxon>Insecta</taxon>
        <taxon>Pterygota</taxon>
        <taxon>Neoptera</taxon>
        <taxon>Endopterygota</taxon>
        <taxon>Coleoptera</taxon>
        <taxon>Polyphaga</taxon>
        <taxon>Cucujiformia</taxon>
        <taxon>Curculionidae</taxon>
        <taxon>Dryophthorinae</taxon>
        <taxon>Rhynchophorus</taxon>
    </lineage>
</organism>
<keyword evidence="5" id="KW-1185">Reference proteome</keyword>
<dbReference type="GO" id="GO:0004888">
    <property type="term" value="F:transmembrane signaling receptor activity"/>
    <property type="evidence" value="ECO:0007669"/>
    <property type="project" value="InterPro"/>
</dbReference>
<comment type="caution">
    <text evidence="4">The sequence shown here is derived from an EMBL/GenBank/DDBJ whole genome shotgun (WGS) entry which is preliminary data.</text>
</comment>
<dbReference type="GO" id="GO:0005230">
    <property type="term" value="F:extracellular ligand-gated monoatomic ion channel activity"/>
    <property type="evidence" value="ECO:0007669"/>
    <property type="project" value="InterPro"/>
</dbReference>